<sequence length="446" mass="48425">MASYSSSRAPNGSMPPGYAHQLPPPLHAQSGYTASQPLPSMAPSANGSNFATPAYGQSYQHQQQQHQHQPYQGQQSHPQQSPQHIYHQPPPPGATRHSLSSPTNAGPPQHPSGTSEITTGGLDPVATVVHGRRYALIVEQQPIRARMCGFGDKDRRPLTPPPAIRLHVTDVHTGEEVDVNTIDFAQYVVTVDLWDEHGTKEVNLVRSTTATPAISSTIHESFNNLESMPYRAANIAPYPPSHPSQMPMYGQPPSTMSPYGAQQYGQAVSNYPPVANGYGQPPYGYGGDFAPMYRPPQAYEPNAMAAPQRISMSGPSSGSVQGMFTRNLIGNCAGSAFRLQDTKEQTGIWFVMQDLSVRTEGSFRLRFSFVDVKPPTDMKADGSGKMNKFAIRASVFSDQFQVYSAKKFPGVCDSTELSKCFATQGIKIPIRKEGGKGAADDDDDDE</sequence>
<evidence type="ECO:0000256" key="3">
    <source>
        <dbReference type="ARBA" id="ARBA00023015"/>
    </source>
</evidence>
<evidence type="ECO:0000256" key="2">
    <source>
        <dbReference type="ARBA" id="ARBA00022969"/>
    </source>
</evidence>
<feature type="compositionally biased region" description="Low complexity" evidence="7">
    <location>
        <begin position="56"/>
        <end position="87"/>
    </location>
</feature>
<dbReference type="EMBL" id="KZ678419">
    <property type="protein sequence ID" value="PSR90447.1"/>
    <property type="molecule type" value="Genomic_DNA"/>
</dbReference>
<reference evidence="9 10" key="1">
    <citation type="journal article" date="2018" name="Mycol. Prog.">
        <title>Coniella lustricola, a new species from submerged detritus.</title>
        <authorList>
            <person name="Raudabaugh D.B."/>
            <person name="Iturriaga T."/>
            <person name="Carver A."/>
            <person name="Mondo S."/>
            <person name="Pangilinan J."/>
            <person name="Lipzen A."/>
            <person name="He G."/>
            <person name="Amirebrahimi M."/>
            <person name="Grigoriev I.V."/>
            <person name="Miller A.N."/>
        </authorList>
    </citation>
    <scope>NUCLEOTIDE SEQUENCE [LARGE SCALE GENOMIC DNA]</scope>
    <source>
        <strain evidence="9 10">B22-T-1</strain>
    </source>
</reference>
<evidence type="ECO:0000256" key="7">
    <source>
        <dbReference type="SAM" id="MobiDB-lite"/>
    </source>
</evidence>
<dbReference type="Gene3D" id="2.60.40.3960">
    <property type="entry name" value="Velvet domain"/>
    <property type="match status" value="2"/>
</dbReference>
<evidence type="ECO:0000256" key="6">
    <source>
        <dbReference type="ARBA" id="ARBA00038045"/>
    </source>
</evidence>
<evidence type="ECO:0000256" key="4">
    <source>
        <dbReference type="ARBA" id="ARBA00023163"/>
    </source>
</evidence>
<dbReference type="AlphaFoldDB" id="A0A2T3ABF4"/>
<dbReference type="InterPro" id="IPR038491">
    <property type="entry name" value="Velvet_dom_sf"/>
</dbReference>
<dbReference type="InParanoid" id="A0A2T3ABF4"/>
<dbReference type="GO" id="GO:0030435">
    <property type="term" value="P:sporulation resulting in formation of a cellular spore"/>
    <property type="evidence" value="ECO:0007669"/>
    <property type="project" value="UniProtKB-KW"/>
</dbReference>
<proteinExistence type="inferred from homology"/>
<comment type="similarity">
    <text evidence="6">Belongs to the velvet family. VelB subfamily.</text>
</comment>
<dbReference type="STRING" id="2025994.A0A2T3ABF4"/>
<evidence type="ECO:0000313" key="9">
    <source>
        <dbReference type="EMBL" id="PSR90447.1"/>
    </source>
</evidence>
<accession>A0A2T3ABF4</accession>
<feature type="region of interest" description="Disordered" evidence="7">
    <location>
        <begin position="1"/>
        <end position="122"/>
    </location>
</feature>
<dbReference type="OrthoDB" id="1746739at2759"/>
<dbReference type="Pfam" id="PF11754">
    <property type="entry name" value="Velvet"/>
    <property type="match status" value="1"/>
</dbReference>
<feature type="compositionally biased region" description="Polar residues" evidence="7">
    <location>
        <begin position="1"/>
        <end position="10"/>
    </location>
</feature>
<feature type="compositionally biased region" description="Polar residues" evidence="7">
    <location>
        <begin position="97"/>
        <end position="118"/>
    </location>
</feature>
<dbReference type="PANTHER" id="PTHR33572">
    <property type="entry name" value="SPORE DEVELOPMENT REGULATOR VOSA"/>
    <property type="match status" value="1"/>
</dbReference>
<organism evidence="9 10">
    <name type="scientific">Coniella lustricola</name>
    <dbReference type="NCBI Taxonomy" id="2025994"/>
    <lineage>
        <taxon>Eukaryota</taxon>
        <taxon>Fungi</taxon>
        <taxon>Dikarya</taxon>
        <taxon>Ascomycota</taxon>
        <taxon>Pezizomycotina</taxon>
        <taxon>Sordariomycetes</taxon>
        <taxon>Sordariomycetidae</taxon>
        <taxon>Diaporthales</taxon>
        <taxon>Schizoparmaceae</taxon>
        <taxon>Coniella</taxon>
    </lineage>
</organism>
<evidence type="ECO:0000256" key="5">
    <source>
        <dbReference type="ARBA" id="ARBA00023242"/>
    </source>
</evidence>
<keyword evidence="2" id="KW-0749">Sporulation</keyword>
<evidence type="ECO:0000259" key="8">
    <source>
        <dbReference type="PROSITE" id="PS51821"/>
    </source>
</evidence>
<dbReference type="InterPro" id="IPR021740">
    <property type="entry name" value="Velvet"/>
</dbReference>
<comment type="subcellular location">
    <subcellularLocation>
        <location evidence="1">Nucleus</location>
    </subcellularLocation>
</comment>
<evidence type="ECO:0000313" key="10">
    <source>
        <dbReference type="Proteomes" id="UP000241462"/>
    </source>
</evidence>
<evidence type="ECO:0000256" key="1">
    <source>
        <dbReference type="ARBA" id="ARBA00004123"/>
    </source>
</evidence>
<keyword evidence="3" id="KW-0805">Transcription regulation</keyword>
<dbReference type="InterPro" id="IPR037525">
    <property type="entry name" value="Velvet_dom"/>
</dbReference>
<feature type="domain" description="Velvet" evidence="8">
    <location>
        <begin position="129"/>
        <end position="431"/>
    </location>
</feature>
<keyword evidence="4" id="KW-0804">Transcription</keyword>
<dbReference type="GO" id="GO:0005634">
    <property type="term" value="C:nucleus"/>
    <property type="evidence" value="ECO:0007669"/>
    <property type="project" value="UniProtKB-SubCell"/>
</dbReference>
<dbReference type="PANTHER" id="PTHR33572:SF3">
    <property type="entry name" value="VELVET COMPLEX SUBUNIT B"/>
    <property type="match status" value="1"/>
</dbReference>
<name>A0A2T3ABF4_9PEZI</name>
<feature type="compositionally biased region" description="Polar residues" evidence="7">
    <location>
        <begin position="30"/>
        <end position="51"/>
    </location>
</feature>
<dbReference type="PROSITE" id="PS51821">
    <property type="entry name" value="VELVET"/>
    <property type="match status" value="1"/>
</dbReference>
<keyword evidence="10" id="KW-1185">Reference proteome</keyword>
<dbReference type="Proteomes" id="UP000241462">
    <property type="component" value="Unassembled WGS sequence"/>
</dbReference>
<keyword evidence="5" id="KW-0539">Nucleus</keyword>
<protein>
    <submittedName>
        <fullName evidence="9">Velvet factor-domain-containing protein</fullName>
    </submittedName>
</protein>
<gene>
    <name evidence="9" type="ORF">BD289DRAFT_214744</name>
</gene>